<keyword evidence="2" id="KW-1185">Reference proteome</keyword>
<organism evidence="1 2">
    <name type="scientific">Paramecium primaurelia</name>
    <dbReference type="NCBI Taxonomy" id="5886"/>
    <lineage>
        <taxon>Eukaryota</taxon>
        <taxon>Sar</taxon>
        <taxon>Alveolata</taxon>
        <taxon>Ciliophora</taxon>
        <taxon>Intramacronucleata</taxon>
        <taxon>Oligohymenophorea</taxon>
        <taxon>Peniculida</taxon>
        <taxon>Parameciidae</taxon>
        <taxon>Paramecium</taxon>
    </lineage>
</organism>
<reference evidence="1" key="1">
    <citation type="submission" date="2021-01" db="EMBL/GenBank/DDBJ databases">
        <authorList>
            <consortium name="Genoscope - CEA"/>
            <person name="William W."/>
        </authorList>
    </citation>
    <scope>NUCLEOTIDE SEQUENCE</scope>
</reference>
<name>A0A8S1QNK0_PARPR</name>
<dbReference type="Proteomes" id="UP000688137">
    <property type="component" value="Unassembled WGS sequence"/>
</dbReference>
<dbReference type="AlphaFoldDB" id="A0A8S1QNK0"/>
<proteinExistence type="predicted"/>
<evidence type="ECO:0000313" key="1">
    <source>
        <dbReference type="EMBL" id="CAD8116744.1"/>
    </source>
</evidence>
<dbReference type="EMBL" id="CAJJDM010000188">
    <property type="protein sequence ID" value="CAD8116744.1"/>
    <property type="molecule type" value="Genomic_DNA"/>
</dbReference>
<gene>
    <name evidence="1" type="ORF">PPRIM_AZ9-3.1.T1790013</name>
</gene>
<comment type="caution">
    <text evidence="1">The sequence shown here is derived from an EMBL/GenBank/DDBJ whole genome shotgun (WGS) entry which is preliminary data.</text>
</comment>
<evidence type="ECO:0000313" key="2">
    <source>
        <dbReference type="Proteomes" id="UP000688137"/>
    </source>
</evidence>
<sequence length="86" mass="10306">MIQTENKYNLIKIWHCQLKLNLKSNLSFSIKCVVQNNIKCFCKNLIYKSYINVTIIGTFEQNLLFLKKNIYEIQFYNPKINPKDLE</sequence>
<protein>
    <submittedName>
        <fullName evidence="1">Uncharacterized protein</fullName>
    </submittedName>
</protein>
<accession>A0A8S1QNK0</accession>